<reference evidence="2" key="1">
    <citation type="submission" date="2021-05" db="EMBL/GenBank/DDBJ databases">
        <authorList>
            <person name="Pietrasiak N."/>
            <person name="Ward R."/>
            <person name="Stajich J.E."/>
            <person name="Kurbessoian T."/>
        </authorList>
    </citation>
    <scope>NUCLEOTIDE SEQUENCE</scope>
    <source>
        <strain evidence="2">GSE-TBD4-15B</strain>
    </source>
</reference>
<dbReference type="EMBL" id="JAHHHV010000004">
    <property type="protein sequence ID" value="MBW4464033.1"/>
    <property type="molecule type" value="Genomic_DNA"/>
</dbReference>
<gene>
    <name evidence="2" type="ORF">KME07_01160</name>
</gene>
<accession>A0A951P6V3</accession>
<evidence type="ECO:0000256" key="1">
    <source>
        <dbReference type="SAM" id="MobiDB-lite"/>
    </source>
</evidence>
<comment type="caution">
    <text evidence="2">The sequence shown here is derived from an EMBL/GenBank/DDBJ whole genome shotgun (WGS) entry which is preliminary data.</text>
</comment>
<name>A0A951P6V3_9CYAN</name>
<protein>
    <submittedName>
        <fullName evidence="2">Uncharacterized protein</fullName>
    </submittedName>
</protein>
<feature type="region of interest" description="Disordered" evidence="1">
    <location>
        <begin position="46"/>
        <end position="67"/>
    </location>
</feature>
<dbReference type="Proteomes" id="UP000707356">
    <property type="component" value="Unassembled WGS sequence"/>
</dbReference>
<feature type="compositionally biased region" description="Low complexity" evidence="1">
    <location>
        <begin position="56"/>
        <end position="67"/>
    </location>
</feature>
<sequence>MTFHIDRIEAVLERMAERQDNSEDNLTRANATLALLGKQQKEAQIQLDQGRERQEQMQQEVRTTLNT</sequence>
<proteinExistence type="predicted"/>
<evidence type="ECO:0000313" key="3">
    <source>
        <dbReference type="Proteomes" id="UP000707356"/>
    </source>
</evidence>
<organism evidence="2 3">
    <name type="scientific">Pegethrix bostrychoides GSE-TBD4-15B</name>
    <dbReference type="NCBI Taxonomy" id="2839662"/>
    <lineage>
        <taxon>Bacteria</taxon>
        <taxon>Bacillati</taxon>
        <taxon>Cyanobacteriota</taxon>
        <taxon>Cyanophyceae</taxon>
        <taxon>Oculatellales</taxon>
        <taxon>Oculatellaceae</taxon>
        <taxon>Pegethrix</taxon>
    </lineage>
</organism>
<evidence type="ECO:0000313" key="2">
    <source>
        <dbReference type="EMBL" id="MBW4464033.1"/>
    </source>
</evidence>
<dbReference type="AlphaFoldDB" id="A0A951P6V3"/>
<reference evidence="2" key="2">
    <citation type="journal article" date="2022" name="Microbiol. Resour. Announc.">
        <title>Metagenome Sequencing to Explore Phylogenomics of Terrestrial Cyanobacteria.</title>
        <authorList>
            <person name="Ward R.D."/>
            <person name="Stajich J.E."/>
            <person name="Johansen J.R."/>
            <person name="Huntemann M."/>
            <person name="Clum A."/>
            <person name="Foster B."/>
            <person name="Foster B."/>
            <person name="Roux S."/>
            <person name="Palaniappan K."/>
            <person name="Varghese N."/>
            <person name="Mukherjee S."/>
            <person name="Reddy T.B.K."/>
            <person name="Daum C."/>
            <person name="Copeland A."/>
            <person name="Chen I.A."/>
            <person name="Ivanova N.N."/>
            <person name="Kyrpides N.C."/>
            <person name="Shapiro N."/>
            <person name="Eloe-Fadrosh E.A."/>
            <person name="Pietrasiak N."/>
        </authorList>
    </citation>
    <scope>NUCLEOTIDE SEQUENCE</scope>
    <source>
        <strain evidence="2">GSE-TBD4-15B</strain>
    </source>
</reference>